<proteinExistence type="predicted"/>
<keyword evidence="2" id="KW-1185">Reference proteome</keyword>
<dbReference type="EMBL" id="CP104064">
    <property type="protein sequence ID" value="WAH38624.1"/>
    <property type="molecule type" value="Genomic_DNA"/>
</dbReference>
<sequence length="374" mass="41870">MLPLAQNGYSVDQVKAALHAVHGNRRLHFRFAQLTKDDQFIRDITNLVQVGQSSISMNNTADQIKRSAQLNVKDDGGINWPQDRIQVFARLYLPNGYVEWPQGIFLLSSPTTKYQGLNRYRAVQAYDAMQQLTDWGFSARYVVNQGANYVDTVKSILQGAGITKINIDQTGKTLPTWLDWPPDTSRLEVGNTLLKLINYEALHVDENGYFTSHPYQTPQVRAEEYVYATDGQSVIFGGSNGATSTEDYFSVPNTWIGVVSEPNGLYLTYTYTNDNPNSPTSTVSRGRAVTKYISVSATDLDSLQGIVEQQASKDTMVHQVSFSTAVMPIHSYDDVYHFTHNPLYIDGKFEEISWTMPLQAGGMMQHVAQEVIAI</sequence>
<gene>
    <name evidence="1" type="ORF">NZD86_09140</name>
</gene>
<organism evidence="1 2">
    <name type="scientific">Alicyclobacillus dauci</name>
    <dbReference type="NCBI Taxonomy" id="1475485"/>
    <lineage>
        <taxon>Bacteria</taxon>
        <taxon>Bacillati</taxon>
        <taxon>Bacillota</taxon>
        <taxon>Bacilli</taxon>
        <taxon>Bacillales</taxon>
        <taxon>Alicyclobacillaceae</taxon>
        <taxon>Alicyclobacillus</taxon>
    </lineage>
</organism>
<protein>
    <submittedName>
        <fullName evidence="1">Uncharacterized protein</fullName>
    </submittedName>
</protein>
<dbReference type="Proteomes" id="UP001164803">
    <property type="component" value="Chromosome"/>
</dbReference>
<dbReference type="RefSeq" id="WP_268046212.1">
    <property type="nucleotide sequence ID" value="NZ_CP104064.1"/>
</dbReference>
<reference evidence="1" key="1">
    <citation type="submission" date="2022-08" db="EMBL/GenBank/DDBJ databases">
        <title>Alicyclobacillus dauci DSM2870, complete genome.</title>
        <authorList>
            <person name="Wang Q."/>
            <person name="Cai R."/>
            <person name="Wang Z."/>
        </authorList>
    </citation>
    <scope>NUCLEOTIDE SEQUENCE</scope>
    <source>
        <strain evidence="1">DSM 28700</strain>
    </source>
</reference>
<evidence type="ECO:0000313" key="2">
    <source>
        <dbReference type="Proteomes" id="UP001164803"/>
    </source>
</evidence>
<accession>A0ABY6Z8P5</accession>
<evidence type="ECO:0000313" key="1">
    <source>
        <dbReference type="EMBL" id="WAH38624.1"/>
    </source>
</evidence>
<name>A0ABY6Z8P5_9BACL</name>